<evidence type="ECO:0000313" key="3">
    <source>
        <dbReference type="Proteomes" id="UP001454036"/>
    </source>
</evidence>
<dbReference type="AlphaFoldDB" id="A0AAV3R9N4"/>
<reference evidence="2 3" key="1">
    <citation type="submission" date="2024-01" db="EMBL/GenBank/DDBJ databases">
        <title>The complete chloroplast genome sequence of Lithospermum erythrorhizon: insights into the phylogenetic relationship among Boraginaceae species and the maternal lineages of purple gromwells.</title>
        <authorList>
            <person name="Okada T."/>
            <person name="Watanabe K."/>
        </authorList>
    </citation>
    <scope>NUCLEOTIDE SEQUENCE [LARGE SCALE GENOMIC DNA]</scope>
</reference>
<dbReference type="Proteomes" id="UP001454036">
    <property type="component" value="Unassembled WGS sequence"/>
</dbReference>
<sequence>MPSHEVHRTPRASTCPLPPPQYGVKSNSPPPSPRVLPTEESFDSTINTFSIFNLHLISSHSCTFNFVSVKNTILDLFCLPNGEVPLLSGDIQAPGSSNLNKSWLSAGLIRR</sequence>
<protein>
    <submittedName>
        <fullName evidence="2">Uncharacterized protein</fullName>
    </submittedName>
</protein>
<gene>
    <name evidence="2" type="ORF">LIER_41461</name>
</gene>
<evidence type="ECO:0000313" key="2">
    <source>
        <dbReference type="EMBL" id="GAA0173114.1"/>
    </source>
</evidence>
<proteinExistence type="predicted"/>
<organism evidence="2 3">
    <name type="scientific">Lithospermum erythrorhizon</name>
    <name type="common">Purple gromwell</name>
    <name type="synonym">Lithospermum officinale var. erythrorhizon</name>
    <dbReference type="NCBI Taxonomy" id="34254"/>
    <lineage>
        <taxon>Eukaryota</taxon>
        <taxon>Viridiplantae</taxon>
        <taxon>Streptophyta</taxon>
        <taxon>Embryophyta</taxon>
        <taxon>Tracheophyta</taxon>
        <taxon>Spermatophyta</taxon>
        <taxon>Magnoliopsida</taxon>
        <taxon>eudicotyledons</taxon>
        <taxon>Gunneridae</taxon>
        <taxon>Pentapetalae</taxon>
        <taxon>asterids</taxon>
        <taxon>lamiids</taxon>
        <taxon>Boraginales</taxon>
        <taxon>Boraginaceae</taxon>
        <taxon>Boraginoideae</taxon>
        <taxon>Lithospermeae</taxon>
        <taxon>Lithospermum</taxon>
    </lineage>
</organism>
<dbReference type="EMBL" id="BAABME010025999">
    <property type="protein sequence ID" value="GAA0173114.1"/>
    <property type="molecule type" value="Genomic_DNA"/>
</dbReference>
<comment type="caution">
    <text evidence="2">The sequence shown here is derived from an EMBL/GenBank/DDBJ whole genome shotgun (WGS) entry which is preliminary data.</text>
</comment>
<name>A0AAV3R9N4_LITER</name>
<evidence type="ECO:0000256" key="1">
    <source>
        <dbReference type="SAM" id="MobiDB-lite"/>
    </source>
</evidence>
<feature type="region of interest" description="Disordered" evidence="1">
    <location>
        <begin position="1"/>
        <end position="39"/>
    </location>
</feature>
<keyword evidence="3" id="KW-1185">Reference proteome</keyword>
<accession>A0AAV3R9N4</accession>